<dbReference type="FunFam" id="3.30.310.80:FF:000005">
    <property type="entry name" value="Non-specific serine/threonine protein kinase"/>
    <property type="match status" value="1"/>
</dbReference>
<evidence type="ECO:0000256" key="11">
    <source>
        <dbReference type="ARBA" id="ARBA00058225"/>
    </source>
</evidence>
<dbReference type="SUPFAM" id="SSF56112">
    <property type="entry name" value="Protein kinase-like (PK-like)"/>
    <property type="match status" value="1"/>
</dbReference>
<evidence type="ECO:0000256" key="6">
    <source>
        <dbReference type="ARBA" id="ARBA00022777"/>
    </source>
</evidence>
<keyword evidence="8" id="KW-0464">Manganese</keyword>
<feature type="domain" description="NAF" evidence="15">
    <location>
        <begin position="299"/>
        <end position="323"/>
    </location>
</feature>
<dbReference type="Gene3D" id="3.30.310.80">
    <property type="entry name" value="Kinase associated domain 1, KA1"/>
    <property type="match status" value="1"/>
</dbReference>
<evidence type="ECO:0000256" key="13">
    <source>
        <dbReference type="RuleBase" id="RU000304"/>
    </source>
</evidence>
<dbReference type="AlphaFoldDB" id="A0A9Q0KX26"/>
<keyword evidence="17" id="KW-1185">Reference proteome</keyword>
<dbReference type="InterPro" id="IPR018451">
    <property type="entry name" value="NAF/FISL_domain"/>
</dbReference>
<feature type="binding site" evidence="12">
    <location>
        <position position="56"/>
    </location>
    <ligand>
        <name>ATP</name>
        <dbReference type="ChEBI" id="CHEBI:30616"/>
    </ligand>
</feature>
<evidence type="ECO:0000256" key="5">
    <source>
        <dbReference type="ARBA" id="ARBA00022741"/>
    </source>
</evidence>
<comment type="catalytic activity">
    <reaction evidence="9">
        <text>L-threonyl-[protein] + ATP = O-phospho-L-threonyl-[protein] + ADP + H(+)</text>
        <dbReference type="Rhea" id="RHEA:46608"/>
        <dbReference type="Rhea" id="RHEA-COMP:11060"/>
        <dbReference type="Rhea" id="RHEA-COMP:11605"/>
        <dbReference type="ChEBI" id="CHEBI:15378"/>
        <dbReference type="ChEBI" id="CHEBI:30013"/>
        <dbReference type="ChEBI" id="CHEBI:30616"/>
        <dbReference type="ChEBI" id="CHEBI:61977"/>
        <dbReference type="ChEBI" id="CHEBI:456216"/>
        <dbReference type="EC" id="2.7.11.1"/>
    </reaction>
</comment>
<evidence type="ECO:0000256" key="4">
    <source>
        <dbReference type="ARBA" id="ARBA00022679"/>
    </source>
</evidence>
<dbReference type="FunFam" id="1.10.510.10:FF:000571">
    <property type="entry name" value="Maternal embryonic leucine zipper kinase"/>
    <property type="match status" value="1"/>
</dbReference>
<dbReference type="Pfam" id="PF00069">
    <property type="entry name" value="Pkinase"/>
    <property type="match status" value="1"/>
</dbReference>
<dbReference type="PANTHER" id="PTHR43895:SF151">
    <property type="entry name" value="CBL-INTERACTING SERINE_THREONINE-PROTEIN KINASE 11"/>
    <property type="match status" value="1"/>
</dbReference>
<dbReference type="PROSITE" id="PS50011">
    <property type="entry name" value="PROTEIN_KINASE_DOM"/>
    <property type="match status" value="1"/>
</dbReference>
<dbReference type="InterPro" id="IPR004041">
    <property type="entry name" value="NAF_dom"/>
</dbReference>
<dbReference type="Proteomes" id="UP001141806">
    <property type="component" value="Unassembled WGS sequence"/>
</dbReference>
<protein>
    <recommendedName>
        <fullName evidence="2">non-specific serine/threonine protein kinase</fullName>
        <ecNumber evidence="2">2.7.11.1</ecNumber>
    </recommendedName>
</protein>
<evidence type="ECO:0000313" key="16">
    <source>
        <dbReference type="EMBL" id="KAJ4977841.1"/>
    </source>
</evidence>
<dbReference type="InterPro" id="IPR011009">
    <property type="entry name" value="Kinase-like_dom_sf"/>
</dbReference>
<dbReference type="InterPro" id="IPR008271">
    <property type="entry name" value="Ser/Thr_kinase_AS"/>
</dbReference>
<comment type="similarity">
    <text evidence="1">Belongs to the protein kinase superfamily. CAMK Ser/Thr protein kinase family. SNF1 subfamily.</text>
</comment>
<comment type="catalytic activity">
    <reaction evidence="10">
        <text>L-seryl-[protein] + ATP = O-phospho-L-seryl-[protein] + ADP + H(+)</text>
        <dbReference type="Rhea" id="RHEA:17989"/>
        <dbReference type="Rhea" id="RHEA-COMP:9863"/>
        <dbReference type="Rhea" id="RHEA-COMP:11604"/>
        <dbReference type="ChEBI" id="CHEBI:15378"/>
        <dbReference type="ChEBI" id="CHEBI:29999"/>
        <dbReference type="ChEBI" id="CHEBI:30616"/>
        <dbReference type="ChEBI" id="CHEBI:83421"/>
        <dbReference type="ChEBI" id="CHEBI:456216"/>
        <dbReference type="EC" id="2.7.11.1"/>
    </reaction>
</comment>
<feature type="domain" description="Protein kinase" evidence="14">
    <location>
        <begin position="27"/>
        <end position="269"/>
    </location>
</feature>
<dbReference type="EMBL" id="JAMYWD010000002">
    <property type="protein sequence ID" value="KAJ4977841.1"/>
    <property type="molecule type" value="Genomic_DNA"/>
</dbReference>
<dbReference type="GO" id="GO:0007165">
    <property type="term" value="P:signal transduction"/>
    <property type="evidence" value="ECO:0007669"/>
    <property type="project" value="InterPro"/>
</dbReference>
<name>A0A9Q0KX26_9MAGN</name>
<dbReference type="CDD" id="cd12195">
    <property type="entry name" value="CIPK_C"/>
    <property type="match status" value="1"/>
</dbReference>
<dbReference type="GO" id="GO:0005524">
    <property type="term" value="F:ATP binding"/>
    <property type="evidence" value="ECO:0007669"/>
    <property type="project" value="UniProtKB-UniRule"/>
</dbReference>
<dbReference type="GO" id="GO:0004674">
    <property type="term" value="F:protein serine/threonine kinase activity"/>
    <property type="evidence" value="ECO:0007669"/>
    <property type="project" value="UniProtKB-KW"/>
</dbReference>
<dbReference type="InterPro" id="IPR017441">
    <property type="entry name" value="Protein_kinase_ATP_BS"/>
</dbReference>
<proteinExistence type="inferred from homology"/>
<keyword evidence="3 13" id="KW-0723">Serine/threonine-protein kinase</keyword>
<comment type="caution">
    <text evidence="16">The sequence shown here is derived from an EMBL/GenBank/DDBJ whole genome shotgun (WGS) entry which is preliminary data.</text>
</comment>
<reference evidence="16" key="1">
    <citation type="journal article" date="2023" name="Plant J.">
        <title>The genome of the king protea, Protea cynaroides.</title>
        <authorList>
            <person name="Chang J."/>
            <person name="Duong T.A."/>
            <person name="Schoeman C."/>
            <person name="Ma X."/>
            <person name="Roodt D."/>
            <person name="Barker N."/>
            <person name="Li Z."/>
            <person name="Van de Peer Y."/>
            <person name="Mizrachi E."/>
        </authorList>
    </citation>
    <scope>NUCLEOTIDE SEQUENCE</scope>
    <source>
        <tissue evidence="16">Young leaves</tissue>
    </source>
</reference>
<sequence length="439" mass="50043">MPEIEQFTDDGEPAFGELSPQNAIGKYELGRVLGCGTFAKVYYARNIRTGQCVAIKAFTGEYIMRRLCHPRHPHIVKLFEVLATKSKIFFVMEFVEGGDLFYRVSKGHLTRFKANLHFQQLIFAVEYCHSQGVFHRDLKPENLLIDENGNLKITDFGFSVITDQIQNDGLLHTVCGTSAFVAPEILANKGYDGAKVDIWSCGIILYVLNAGCLPFHDPNLMTTYKKIYRGQFRCPKWFSPELRILLSRLLDTNPEIRITIDEILHDPWFKEGGFKKPEVYEDGDGDDFFGLKDADKEQQSVKLLNAFDIISFSSGLDLSGLFKESDKLVNWERFVSVEKPERIIEKLEEVGKRMGLSVKKKKDWLIAMVGRNHNLKVRIEVYRLTETLVVVEVKKKGGDAGSSEGVWSTKTVRSCAPWFTNWKRLSPVILFLQHDPGET</sequence>
<dbReference type="PROSITE" id="PS00108">
    <property type="entry name" value="PROTEIN_KINASE_ST"/>
    <property type="match status" value="1"/>
</dbReference>
<evidence type="ECO:0000256" key="9">
    <source>
        <dbReference type="ARBA" id="ARBA00047899"/>
    </source>
</evidence>
<comment type="function">
    <text evidence="11">CIPK serine-threonine protein kinases interact with CBL proteins. Binding of a CBL protein to the regulatory NAF domain of CIPK protein lead to the activation of the kinase in a calcium-dependent manner.</text>
</comment>
<evidence type="ECO:0000259" key="14">
    <source>
        <dbReference type="PROSITE" id="PS50011"/>
    </source>
</evidence>
<evidence type="ECO:0000256" key="12">
    <source>
        <dbReference type="PROSITE-ProRule" id="PRU10141"/>
    </source>
</evidence>
<evidence type="ECO:0000256" key="7">
    <source>
        <dbReference type="ARBA" id="ARBA00022840"/>
    </source>
</evidence>
<evidence type="ECO:0000313" key="17">
    <source>
        <dbReference type="Proteomes" id="UP001141806"/>
    </source>
</evidence>
<evidence type="ECO:0000256" key="2">
    <source>
        <dbReference type="ARBA" id="ARBA00012513"/>
    </source>
</evidence>
<evidence type="ECO:0000256" key="3">
    <source>
        <dbReference type="ARBA" id="ARBA00022527"/>
    </source>
</evidence>
<evidence type="ECO:0000256" key="8">
    <source>
        <dbReference type="ARBA" id="ARBA00023211"/>
    </source>
</evidence>
<gene>
    <name evidence="16" type="ORF">NE237_008621</name>
</gene>
<dbReference type="InterPro" id="IPR000719">
    <property type="entry name" value="Prot_kinase_dom"/>
</dbReference>
<dbReference type="Gene3D" id="1.10.510.10">
    <property type="entry name" value="Transferase(Phosphotransferase) domain 1"/>
    <property type="match status" value="1"/>
</dbReference>
<dbReference type="PANTHER" id="PTHR43895">
    <property type="entry name" value="CALCIUM/CALMODULIN-DEPENDENT PROTEIN KINASE KINASE-RELATED"/>
    <property type="match status" value="1"/>
</dbReference>
<evidence type="ECO:0000256" key="10">
    <source>
        <dbReference type="ARBA" id="ARBA00048679"/>
    </source>
</evidence>
<dbReference type="PROSITE" id="PS00107">
    <property type="entry name" value="PROTEIN_KINASE_ATP"/>
    <property type="match status" value="1"/>
</dbReference>
<keyword evidence="6" id="KW-0418">Kinase</keyword>
<dbReference type="OrthoDB" id="193931at2759"/>
<dbReference type="Pfam" id="PF03822">
    <property type="entry name" value="NAF"/>
    <property type="match status" value="1"/>
</dbReference>
<keyword evidence="7 12" id="KW-0067">ATP-binding</keyword>
<accession>A0A9Q0KX26</accession>
<keyword evidence="5 12" id="KW-0547">Nucleotide-binding</keyword>
<dbReference type="SMART" id="SM00220">
    <property type="entry name" value="S_TKc"/>
    <property type="match status" value="1"/>
</dbReference>
<keyword evidence="4" id="KW-0808">Transferase</keyword>
<dbReference type="EC" id="2.7.11.1" evidence="2"/>
<organism evidence="16 17">
    <name type="scientific">Protea cynaroides</name>
    <dbReference type="NCBI Taxonomy" id="273540"/>
    <lineage>
        <taxon>Eukaryota</taxon>
        <taxon>Viridiplantae</taxon>
        <taxon>Streptophyta</taxon>
        <taxon>Embryophyta</taxon>
        <taxon>Tracheophyta</taxon>
        <taxon>Spermatophyta</taxon>
        <taxon>Magnoliopsida</taxon>
        <taxon>Proteales</taxon>
        <taxon>Proteaceae</taxon>
        <taxon>Protea</taxon>
    </lineage>
</organism>
<evidence type="ECO:0000256" key="1">
    <source>
        <dbReference type="ARBA" id="ARBA00006234"/>
    </source>
</evidence>
<evidence type="ECO:0000259" key="15">
    <source>
        <dbReference type="PROSITE" id="PS50816"/>
    </source>
</evidence>
<dbReference type="PROSITE" id="PS50816">
    <property type="entry name" value="NAF"/>
    <property type="match status" value="1"/>
</dbReference>